<feature type="non-terminal residue" evidence="1">
    <location>
        <position position="1"/>
    </location>
</feature>
<sequence>GTIAFRKAPWNDTEVICEQPKVIPGRMVFSGEKGGDVLDFKPYERTGEKLFEEIFKTKHAVVRTTKRTVQVNYTFSRDLDKQDMLRYLKVEHKELIAGFKENVEC</sequence>
<name>K1SAU0_9ZZZZ</name>
<protein>
    <submittedName>
        <fullName evidence="1">Uncharacterized protein</fullName>
    </submittedName>
</protein>
<organism evidence="1">
    <name type="scientific">human gut metagenome</name>
    <dbReference type="NCBI Taxonomy" id="408170"/>
    <lineage>
        <taxon>unclassified sequences</taxon>
        <taxon>metagenomes</taxon>
        <taxon>organismal metagenomes</taxon>
    </lineage>
</organism>
<reference evidence="1" key="1">
    <citation type="journal article" date="2013" name="Environ. Microbiol.">
        <title>Microbiota from the distal guts of lean and obese adolescents exhibit partial functional redundancy besides clear differences in community structure.</title>
        <authorList>
            <person name="Ferrer M."/>
            <person name="Ruiz A."/>
            <person name="Lanza F."/>
            <person name="Haange S.B."/>
            <person name="Oberbach A."/>
            <person name="Till H."/>
            <person name="Bargiela R."/>
            <person name="Campoy C."/>
            <person name="Segura M.T."/>
            <person name="Richter M."/>
            <person name="von Bergen M."/>
            <person name="Seifert J."/>
            <person name="Suarez A."/>
        </authorList>
    </citation>
    <scope>NUCLEOTIDE SEQUENCE</scope>
</reference>
<dbReference type="EMBL" id="AJWZ01007103">
    <property type="protein sequence ID" value="EKC57857.1"/>
    <property type="molecule type" value="Genomic_DNA"/>
</dbReference>
<comment type="caution">
    <text evidence="1">The sequence shown here is derived from an EMBL/GenBank/DDBJ whole genome shotgun (WGS) entry which is preliminary data.</text>
</comment>
<dbReference type="AlphaFoldDB" id="K1SAU0"/>
<gene>
    <name evidence="1" type="ORF">OBE_10313</name>
</gene>
<evidence type="ECO:0000313" key="1">
    <source>
        <dbReference type="EMBL" id="EKC57857.1"/>
    </source>
</evidence>
<accession>K1SAU0</accession>
<proteinExistence type="predicted"/>